<dbReference type="Pfam" id="PF00158">
    <property type="entry name" value="Sigma54_activat"/>
    <property type="match status" value="1"/>
</dbReference>
<protein>
    <submittedName>
        <fullName evidence="2">Sigma 54-interacting transcriptional regulator</fullName>
    </submittedName>
</protein>
<dbReference type="EMBL" id="JBAWSX010000014">
    <property type="protein sequence ID" value="MEI4803446.1"/>
    <property type="molecule type" value="Genomic_DNA"/>
</dbReference>
<evidence type="ECO:0000313" key="3">
    <source>
        <dbReference type="Proteomes" id="UP001372526"/>
    </source>
</evidence>
<feature type="domain" description="Sigma-54 factor interaction" evidence="1">
    <location>
        <begin position="3"/>
        <end position="33"/>
    </location>
</feature>
<comment type="caution">
    <text evidence="2">The sequence shown here is derived from an EMBL/GenBank/DDBJ whole genome shotgun (WGS) entry which is preliminary data.</text>
</comment>
<reference evidence="2 3" key="1">
    <citation type="submission" date="2024-01" db="EMBL/GenBank/DDBJ databases">
        <title>Seven novel Bacillus-like species.</title>
        <authorList>
            <person name="Liu G."/>
        </authorList>
    </citation>
    <scope>NUCLEOTIDE SEQUENCE [LARGE SCALE GENOMIC DNA]</scope>
    <source>
        <strain evidence="2 3">FJAT-51639</strain>
    </source>
</reference>
<name>A0ABU8FL84_9BACI</name>
<dbReference type="InterPro" id="IPR002078">
    <property type="entry name" value="Sigma_54_int"/>
</dbReference>
<dbReference type="Gene3D" id="3.40.50.300">
    <property type="entry name" value="P-loop containing nucleotide triphosphate hydrolases"/>
    <property type="match status" value="1"/>
</dbReference>
<accession>A0ABU8FL84</accession>
<dbReference type="InterPro" id="IPR027417">
    <property type="entry name" value="P-loop_NTPase"/>
</dbReference>
<proteinExistence type="predicted"/>
<dbReference type="RefSeq" id="WP_336473855.1">
    <property type="nucleotide sequence ID" value="NZ_JBAWSX010000014.1"/>
</dbReference>
<evidence type="ECO:0000313" key="2">
    <source>
        <dbReference type="EMBL" id="MEI4803446.1"/>
    </source>
</evidence>
<gene>
    <name evidence="2" type="ORF">WAZ07_19675</name>
</gene>
<dbReference type="Proteomes" id="UP001372526">
    <property type="component" value="Unassembled WGS sequence"/>
</dbReference>
<sequence>MLSGAYTGVAKGDKPGKIELVDGGTLFLDEVWDCTK</sequence>
<evidence type="ECO:0000259" key="1">
    <source>
        <dbReference type="Pfam" id="PF00158"/>
    </source>
</evidence>
<keyword evidence="3" id="KW-1185">Reference proteome</keyword>
<organism evidence="2 3">
    <name type="scientific">Bacillus bruguierae</name>
    <dbReference type="NCBI Taxonomy" id="3127667"/>
    <lineage>
        <taxon>Bacteria</taxon>
        <taxon>Bacillati</taxon>
        <taxon>Bacillota</taxon>
        <taxon>Bacilli</taxon>
        <taxon>Bacillales</taxon>
        <taxon>Bacillaceae</taxon>
        <taxon>Bacillus</taxon>
    </lineage>
</organism>